<gene>
    <name evidence="1" type="ORF">V5799_021842</name>
</gene>
<protein>
    <submittedName>
        <fullName evidence="1">Uncharacterized protein</fullName>
    </submittedName>
</protein>
<evidence type="ECO:0000313" key="2">
    <source>
        <dbReference type="Proteomes" id="UP001321473"/>
    </source>
</evidence>
<keyword evidence="2" id="KW-1185">Reference proteome</keyword>
<organism evidence="1 2">
    <name type="scientific">Amblyomma americanum</name>
    <name type="common">Lone star tick</name>
    <dbReference type="NCBI Taxonomy" id="6943"/>
    <lineage>
        <taxon>Eukaryota</taxon>
        <taxon>Metazoa</taxon>
        <taxon>Ecdysozoa</taxon>
        <taxon>Arthropoda</taxon>
        <taxon>Chelicerata</taxon>
        <taxon>Arachnida</taxon>
        <taxon>Acari</taxon>
        <taxon>Parasitiformes</taxon>
        <taxon>Ixodida</taxon>
        <taxon>Ixodoidea</taxon>
        <taxon>Ixodidae</taxon>
        <taxon>Amblyomminae</taxon>
        <taxon>Amblyomma</taxon>
    </lineage>
</organism>
<name>A0AAQ4FPK9_AMBAM</name>
<accession>A0AAQ4FPK9</accession>
<evidence type="ECO:0000313" key="1">
    <source>
        <dbReference type="EMBL" id="KAK8788382.1"/>
    </source>
</evidence>
<dbReference type="Proteomes" id="UP001321473">
    <property type="component" value="Unassembled WGS sequence"/>
</dbReference>
<reference evidence="1 2" key="1">
    <citation type="journal article" date="2023" name="Arcadia Sci">
        <title>De novo assembly of a long-read Amblyomma americanum tick genome.</title>
        <authorList>
            <person name="Chou S."/>
            <person name="Poskanzer K.E."/>
            <person name="Rollins M."/>
            <person name="Thuy-Boun P.S."/>
        </authorList>
    </citation>
    <scope>NUCLEOTIDE SEQUENCE [LARGE SCALE GENOMIC DNA]</scope>
    <source>
        <strain evidence="1">F_SG_1</strain>
        <tissue evidence="1">Salivary glands</tissue>
    </source>
</reference>
<dbReference type="EMBL" id="JARKHS020000866">
    <property type="protein sequence ID" value="KAK8788382.1"/>
    <property type="molecule type" value="Genomic_DNA"/>
</dbReference>
<comment type="caution">
    <text evidence="1">The sequence shown here is derived from an EMBL/GenBank/DDBJ whole genome shotgun (WGS) entry which is preliminary data.</text>
</comment>
<dbReference type="AlphaFoldDB" id="A0AAQ4FPK9"/>
<proteinExistence type="predicted"/>
<sequence length="139" mass="15272">MPVATPPVSSSRVLQPRERLQMFVQVDLAATRGELFPTVPWKYCGGKAGEASSRAEAGVTAIFKVVESNSGNEKNLVHYNGPNFANMQVSYMRLDGAGDIIGVIFGSMAIVLPKLPEAFWNDLLTFRLRHLLREISGLH</sequence>